<proteinExistence type="inferred from homology"/>
<dbReference type="InterPro" id="IPR029058">
    <property type="entry name" value="AB_hydrolase_fold"/>
</dbReference>
<dbReference type="STRING" id="3818.A0A444XDK9"/>
<reference evidence="2 3" key="1">
    <citation type="submission" date="2019-01" db="EMBL/GenBank/DDBJ databases">
        <title>Sequencing of cultivated peanut Arachis hypogaea provides insights into genome evolution and oil improvement.</title>
        <authorList>
            <person name="Chen X."/>
        </authorList>
    </citation>
    <scope>NUCLEOTIDE SEQUENCE [LARGE SCALE GENOMIC DNA]</scope>
    <source>
        <strain evidence="3">cv. Fuhuasheng</strain>
        <tissue evidence="2">Leaves</tissue>
    </source>
</reference>
<evidence type="ECO:0000313" key="3">
    <source>
        <dbReference type="Proteomes" id="UP000289738"/>
    </source>
</evidence>
<evidence type="ECO:0000313" key="2">
    <source>
        <dbReference type="EMBL" id="RYQ87806.1"/>
    </source>
</evidence>
<dbReference type="PANTHER" id="PTHR21597">
    <property type="entry name" value="THO2 PROTEIN"/>
    <property type="match status" value="1"/>
</dbReference>
<dbReference type="PANTHER" id="PTHR21597:SF0">
    <property type="entry name" value="THO COMPLEX SUBUNIT 2"/>
    <property type="match status" value="1"/>
</dbReference>
<name>A0A444XDK9_ARAHY</name>
<dbReference type="GO" id="GO:0003729">
    <property type="term" value="F:mRNA binding"/>
    <property type="evidence" value="ECO:0007669"/>
    <property type="project" value="TreeGrafter"/>
</dbReference>
<sequence>MSESNSNSNGVSNINITRFCVLCHKIGQVVGTVYKDMKGPLFPTIAVHSQNEELPFTDNSDDHDMLIPYLATEAWIRSLNYYIIDDWRPWHTNGQVAGYSSNYSYIPKDLLMAEVLECFELQPDNSVFLELIPIFPKSHASQILGFKFQYYQHMEVSCPVPFGLYKLTALLVKQDFIDIDIADDDIVLWYNFNLSIYSALHLSQFFDGYEYHETSFGQTYQCYPASFLEKFKTQNGSVPSR</sequence>
<accession>A0A444XDK9</accession>
<dbReference type="GO" id="GO:0000445">
    <property type="term" value="C:THO complex part of transcription export complex"/>
    <property type="evidence" value="ECO:0007669"/>
    <property type="project" value="TreeGrafter"/>
</dbReference>
<gene>
    <name evidence="2" type="ORF">Ahy_B09g095343</name>
</gene>
<dbReference type="GO" id="GO:0006406">
    <property type="term" value="P:mRNA export from nucleus"/>
    <property type="evidence" value="ECO:0007669"/>
    <property type="project" value="InterPro"/>
</dbReference>
<dbReference type="InterPro" id="IPR040007">
    <property type="entry name" value="Tho2"/>
</dbReference>
<comment type="caution">
    <text evidence="2">The sequence shown here is derived from an EMBL/GenBank/DDBJ whole genome shotgun (WGS) entry which is preliminary data.</text>
</comment>
<dbReference type="GO" id="GO:0006397">
    <property type="term" value="P:mRNA processing"/>
    <property type="evidence" value="ECO:0007669"/>
    <property type="project" value="InterPro"/>
</dbReference>
<dbReference type="Gene3D" id="3.40.50.11320">
    <property type="match status" value="1"/>
</dbReference>
<comment type="similarity">
    <text evidence="1">Belongs to the peptidase S10 family.</text>
</comment>
<dbReference type="EMBL" id="SDMP01000019">
    <property type="protein sequence ID" value="RYQ87806.1"/>
    <property type="molecule type" value="Genomic_DNA"/>
</dbReference>
<dbReference type="GO" id="GO:0006508">
    <property type="term" value="P:proteolysis"/>
    <property type="evidence" value="ECO:0007669"/>
    <property type="project" value="InterPro"/>
</dbReference>
<evidence type="ECO:0000256" key="1">
    <source>
        <dbReference type="ARBA" id="ARBA00009431"/>
    </source>
</evidence>
<organism evidence="2 3">
    <name type="scientific">Arachis hypogaea</name>
    <name type="common">Peanut</name>
    <dbReference type="NCBI Taxonomy" id="3818"/>
    <lineage>
        <taxon>Eukaryota</taxon>
        <taxon>Viridiplantae</taxon>
        <taxon>Streptophyta</taxon>
        <taxon>Embryophyta</taxon>
        <taxon>Tracheophyta</taxon>
        <taxon>Spermatophyta</taxon>
        <taxon>Magnoliopsida</taxon>
        <taxon>eudicotyledons</taxon>
        <taxon>Gunneridae</taxon>
        <taxon>Pentapetalae</taxon>
        <taxon>rosids</taxon>
        <taxon>fabids</taxon>
        <taxon>Fabales</taxon>
        <taxon>Fabaceae</taxon>
        <taxon>Papilionoideae</taxon>
        <taxon>50 kb inversion clade</taxon>
        <taxon>dalbergioids sensu lato</taxon>
        <taxon>Dalbergieae</taxon>
        <taxon>Pterocarpus clade</taxon>
        <taxon>Arachis</taxon>
    </lineage>
</organism>
<protein>
    <submittedName>
        <fullName evidence="2">Uncharacterized protein</fullName>
    </submittedName>
</protein>
<dbReference type="InterPro" id="IPR001563">
    <property type="entry name" value="Peptidase_S10"/>
</dbReference>
<keyword evidence="3" id="KW-1185">Reference proteome</keyword>
<dbReference type="Pfam" id="PF00450">
    <property type="entry name" value="Peptidase_S10"/>
    <property type="match status" value="1"/>
</dbReference>
<dbReference type="Proteomes" id="UP000289738">
    <property type="component" value="Chromosome B09"/>
</dbReference>
<dbReference type="GO" id="GO:0004185">
    <property type="term" value="F:serine-type carboxypeptidase activity"/>
    <property type="evidence" value="ECO:0007669"/>
    <property type="project" value="InterPro"/>
</dbReference>
<dbReference type="SUPFAM" id="SSF53474">
    <property type="entry name" value="alpha/beta-Hydrolases"/>
    <property type="match status" value="1"/>
</dbReference>
<dbReference type="AlphaFoldDB" id="A0A444XDK9"/>